<evidence type="ECO:0000259" key="5">
    <source>
        <dbReference type="Pfam" id="PF00924"/>
    </source>
</evidence>
<evidence type="ECO:0000256" key="4">
    <source>
        <dbReference type="ARBA" id="ARBA00023136"/>
    </source>
</evidence>
<dbReference type="InterPro" id="IPR023408">
    <property type="entry name" value="MscS_beta-dom_sf"/>
</dbReference>
<proteinExistence type="predicted"/>
<accession>A0A4Q5LJR4</accession>
<dbReference type="Proteomes" id="UP000293331">
    <property type="component" value="Unassembled WGS sequence"/>
</dbReference>
<keyword evidence="3" id="KW-1133">Transmembrane helix</keyword>
<dbReference type="OrthoDB" id="9809206at2"/>
<keyword evidence="7" id="KW-1185">Reference proteome</keyword>
<gene>
    <name evidence="6" type="ORF">EWM62_14865</name>
</gene>
<dbReference type="Gene3D" id="2.30.30.60">
    <property type="match status" value="1"/>
</dbReference>
<reference evidence="6 7" key="1">
    <citation type="submission" date="2019-02" db="EMBL/GenBank/DDBJ databases">
        <title>Bacterial novel species Mucilaginibacter sp. 17JY9-4 isolated from soil.</title>
        <authorList>
            <person name="Jung H.-Y."/>
        </authorList>
    </citation>
    <scope>NUCLEOTIDE SEQUENCE [LARGE SCALE GENOMIC DNA]</scope>
    <source>
        <strain evidence="6 7">17JY9-4</strain>
    </source>
</reference>
<evidence type="ECO:0000256" key="2">
    <source>
        <dbReference type="ARBA" id="ARBA00022692"/>
    </source>
</evidence>
<evidence type="ECO:0000256" key="3">
    <source>
        <dbReference type="ARBA" id="ARBA00022989"/>
    </source>
</evidence>
<dbReference type="RefSeq" id="WP_129877452.1">
    <property type="nucleotide sequence ID" value="NZ_SEWG01000005.1"/>
</dbReference>
<protein>
    <submittedName>
        <fullName evidence="6">Mechanosensitive ion channel</fullName>
    </submittedName>
</protein>
<dbReference type="GO" id="GO:0008381">
    <property type="term" value="F:mechanosensitive monoatomic ion channel activity"/>
    <property type="evidence" value="ECO:0007669"/>
    <property type="project" value="InterPro"/>
</dbReference>
<name>A0A4Q5LJR4_9SPHI</name>
<dbReference type="PANTHER" id="PTHR30221">
    <property type="entry name" value="SMALL-CONDUCTANCE MECHANOSENSITIVE CHANNEL"/>
    <property type="match status" value="1"/>
</dbReference>
<evidence type="ECO:0000313" key="7">
    <source>
        <dbReference type="Proteomes" id="UP000293331"/>
    </source>
</evidence>
<evidence type="ECO:0000313" key="6">
    <source>
        <dbReference type="EMBL" id="RYU89593.1"/>
    </source>
</evidence>
<dbReference type="Pfam" id="PF00924">
    <property type="entry name" value="MS_channel_2nd"/>
    <property type="match status" value="1"/>
</dbReference>
<dbReference type="InterPro" id="IPR010920">
    <property type="entry name" value="LSM_dom_sf"/>
</dbReference>
<sequence length="91" mass="10148">MRAFKLGDRVKIGEVTGDIIGRTLLVTRIRTIQNEIISIPNSTVMGNHTVNYSSDSQVNGLIVHTTVTIGYDGRIINLPVCFYVQRDRSEV</sequence>
<comment type="caution">
    <text evidence="6">The sequence shown here is derived from an EMBL/GenBank/DDBJ whole genome shotgun (WGS) entry which is preliminary data.</text>
</comment>
<keyword evidence="2" id="KW-0812">Transmembrane</keyword>
<dbReference type="SUPFAM" id="SSF50182">
    <property type="entry name" value="Sm-like ribonucleoproteins"/>
    <property type="match status" value="1"/>
</dbReference>
<dbReference type="GO" id="GO:0016020">
    <property type="term" value="C:membrane"/>
    <property type="evidence" value="ECO:0007669"/>
    <property type="project" value="UniProtKB-SubCell"/>
</dbReference>
<keyword evidence="4" id="KW-0472">Membrane</keyword>
<dbReference type="InterPro" id="IPR006685">
    <property type="entry name" value="MscS_channel_2nd"/>
</dbReference>
<organism evidence="6 7">
    <name type="scientific">Mucilaginibacter terrigena</name>
    <dbReference type="NCBI Taxonomy" id="2492395"/>
    <lineage>
        <taxon>Bacteria</taxon>
        <taxon>Pseudomonadati</taxon>
        <taxon>Bacteroidota</taxon>
        <taxon>Sphingobacteriia</taxon>
        <taxon>Sphingobacteriales</taxon>
        <taxon>Sphingobacteriaceae</taxon>
        <taxon>Mucilaginibacter</taxon>
    </lineage>
</organism>
<dbReference type="InterPro" id="IPR045275">
    <property type="entry name" value="MscS_archaea/bacteria_type"/>
</dbReference>
<dbReference type="AlphaFoldDB" id="A0A4Q5LJR4"/>
<comment type="subcellular location">
    <subcellularLocation>
        <location evidence="1">Membrane</location>
    </subcellularLocation>
</comment>
<feature type="domain" description="Mechanosensitive ion channel MscS" evidence="5">
    <location>
        <begin position="2"/>
        <end position="53"/>
    </location>
</feature>
<dbReference type="PANTHER" id="PTHR30221:SF18">
    <property type="entry name" value="SLL0590 PROTEIN"/>
    <property type="match status" value="1"/>
</dbReference>
<dbReference type="EMBL" id="SEWG01000005">
    <property type="protein sequence ID" value="RYU89593.1"/>
    <property type="molecule type" value="Genomic_DNA"/>
</dbReference>
<evidence type="ECO:0000256" key="1">
    <source>
        <dbReference type="ARBA" id="ARBA00004370"/>
    </source>
</evidence>